<gene>
    <name evidence="2" type="ORF">SEMRO_3224_G345560.1</name>
</gene>
<comment type="caution">
    <text evidence="2">The sequence shown here is derived from an EMBL/GenBank/DDBJ whole genome shotgun (WGS) entry which is preliminary data.</text>
</comment>
<dbReference type="Proteomes" id="UP001153069">
    <property type="component" value="Unassembled WGS sequence"/>
</dbReference>
<reference evidence="2" key="1">
    <citation type="submission" date="2020-06" db="EMBL/GenBank/DDBJ databases">
        <authorList>
            <consortium name="Plant Systems Biology data submission"/>
        </authorList>
    </citation>
    <scope>NUCLEOTIDE SEQUENCE</scope>
    <source>
        <strain evidence="2">D6</strain>
    </source>
</reference>
<dbReference type="EMBL" id="CAICTM010003222">
    <property type="protein sequence ID" value="CAB9531080.1"/>
    <property type="molecule type" value="Genomic_DNA"/>
</dbReference>
<feature type="compositionally biased region" description="Polar residues" evidence="1">
    <location>
        <begin position="91"/>
        <end position="103"/>
    </location>
</feature>
<accession>A0A9N8F5A8</accession>
<feature type="region of interest" description="Disordered" evidence="1">
    <location>
        <begin position="71"/>
        <end position="103"/>
    </location>
</feature>
<sequence length="233" mass="26522">MTTRTFPIHVAADSCPKRASNDKAKSAVRFAPPSANVVVAPDKPYSALEKRSMWYTFKELQSRHRSDVDEVKRFQSDTSTKQRHSLLPLHQQDNGPDNKNNTISWRGLEHVVADANNNNSSAHHHKLKPSRSDRVKETVRQIVQYHKQAVAKGLPLLNEELRQLSQHKTKADRQRAERWALQDANDIGIKMRTLACHHSTTLRAVGKVMSPTRQMKKVSHKLVSKLPVLPWGQ</sequence>
<evidence type="ECO:0000256" key="1">
    <source>
        <dbReference type="SAM" id="MobiDB-lite"/>
    </source>
</evidence>
<keyword evidence="3" id="KW-1185">Reference proteome</keyword>
<organism evidence="2 3">
    <name type="scientific">Seminavis robusta</name>
    <dbReference type="NCBI Taxonomy" id="568900"/>
    <lineage>
        <taxon>Eukaryota</taxon>
        <taxon>Sar</taxon>
        <taxon>Stramenopiles</taxon>
        <taxon>Ochrophyta</taxon>
        <taxon>Bacillariophyta</taxon>
        <taxon>Bacillariophyceae</taxon>
        <taxon>Bacillariophycidae</taxon>
        <taxon>Naviculales</taxon>
        <taxon>Naviculaceae</taxon>
        <taxon>Seminavis</taxon>
    </lineage>
</organism>
<protein>
    <submittedName>
        <fullName evidence="2">Uncharacterized protein</fullName>
    </submittedName>
</protein>
<name>A0A9N8F5A8_9STRA</name>
<evidence type="ECO:0000313" key="2">
    <source>
        <dbReference type="EMBL" id="CAB9531080.1"/>
    </source>
</evidence>
<evidence type="ECO:0000313" key="3">
    <source>
        <dbReference type="Proteomes" id="UP001153069"/>
    </source>
</evidence>
<dbReference type="AlphaFoldDB" id="A0A9N8F5A8"/>
<proteinExistence type="predicted"/>